<dbReference type="InterPro" id="IPR011990">
    <property type="entry name" value="TPR-like_helical_dom_sf"/>
</dbReference>
<comment type="caution">
    <text evidence="2">The sequence shown here is derived from an EMBL/GenBank/DDBJ whole genome shotgun (WGS) entry which is preliminary data.</text>
</comment>
<dbReference type="Pfam" id="PF13344">
    <property type="entry name" value="Hydrolase_6"/>
    <property type="match status" value="1"/>
</dbReference>
<dbReference type="SUPFAM" id="SSF56784">
    <property type="entry name" value="HAD-like"/>
    <property type="match status" value="1"/>
</dbReference>
<feature type="compositionally biased region" description="Low complexity" evidence="1">
    <location>
        <begin position="47"/>
        <end position="65"/>
    </location>
</feature>
<dbReference type="GO" id="GO:0016791">
    <property type="term" value="F:phosphatase activity"/>
    <property type="evidence" value="ECO:0007669"/>
    <property type="project" value="TreeGrafter"/>
</dbReference>
<keyword evidence="3" id="KW-1185">Reference proteome</keyword>
<organism evidence="2 3">
    <name type="scientific">Gordonia asplenii</name>
    <dbReference type="NCBI Taxonomy" id="2725283"/>
    <lineage>
        <taxon>Bacteria</taxon>
        <taxon>Bacillati</taxon>
        <taxon>Actinomycetota</taxon>
        <taxon>Actinomycetes</taxon>
        <taxon>Mycobacteriales</taxon>
        <taxon>Gordoniaceae</taxon>
        <taxon>Gordonia</taxon>
    </lineage>
</organism>
<sequence>MTDSSRDRRDSSSRGGGRGGSGRSSADRSNSDRSGRDRSSSDRSYSDRSNSGRSSTGRGDSRAYGNRGGGGTSGSGRSAGRPERSNRGPRDRDRPNTRGTVRTDEPAIPDEVTAADLDPEVRRDLLSLDKANAEQVARHLVMVMNLLGEDPTAALAHARAARERAGRVGVVRETAGIAAYTAGEWQEALGELRTARRLTGSNALLPLIADSERGLGRPDRAIDLARSAEGRALTGEEATEMLIVESGARLDLGEPEKAVVTLQAANLKPGQTGDGPARLFYAYATALLAAGRRDDAVTWFMNAASADIEDITDAEDRLVELADGVDLVEPGVDEQTAPAPVISEPAEARRAAPAPTETTEPADERPAASAPTEILESADEVQAEPVREVSEKSAEAEVGSSASESAEESDADGGVEQVEAETPTPEPVVASLASGYDALLLDLDGTVFAGAEALPGAVEALATVGVPAYYVTNNASRRAPDVAAHLTELGFEAVADQVVTSAQAAARMLGQQLRPGSRALVVGTDGLAQEVREVGIGVTRSADDRPDAVIQGHSPTTDWAILSEAVLAINNGALWVACNIDPTLPSERGFLIGNGSMVAAVANATGKTPLVAGKPAAPLMADAIERSASTHPLVVGDRLDTDIEGAVTVGVDSAVVLTGVTTASHLLVAIPEQRPTYVVDDLRGLLSAPDTARIGEQPGWTVVVERRENEISVDVSAAPDAVDAALLPALAAATWSALDAQGGNESESDVVVTITTSDDRVRGLLDALGVR</sequence>
<accession>A0A848L3F8</accession>
<protein>
    <submittedName>
        <fullName evidence="2">HAD-IIA family hydrolase</fullName>
    </submittedName>
</protein>
<dbReference type="SUPFAM" id="SSF48452">
    <property type="entry name" value="TPR-like"/>
    <property type="match status" value="1"/>
</dbReference>
<feature type="compositionally biased region" description="Basic and acidic residues" evidence="1">
    <location>
        <begin position="80"/>
        <end position="105"/>
    </location>
</feature>
<dbReference type="Pfam" id="PF13242">
    <property type="entry name" value="Hydrolase_like"/>
    <property type="match status" value="1"/>
</dbReference>
<dbReference type="PANTHER" id="PTHR19288:SF95">
    <property type="entry name" value="D-GLYCEROL 3-PHOSPHATE PHOSPHATASE"/>
    <property type="match status" value="1"/>
</dbReference>
<dbReference type="InterPro" id="IPR006357">
    <property type="entry name" value="HAD-SF_hydro_IIA"/>
</dbReference>
<dbReference type="GO" id="GO:0005737">
    <property type="term" value="C:cytoplasm"/>
    <property type="evidence" value="ECO:0007669"/>
    <property type="project" value="TreeGrafter"/>
</dbReference>
<name>A0A848L3F8_9ACTN</name>
<feature type="compositionally biased region" description="Basic and acidic residues" evidence="1">
    <location>
        <begin position="1"/>
        <end position="12"/>
    </location>
</feature>
<dbReference type="InterPro" id="IPR036412">
    <property type="entry name" value="HAD-like_sf"/>
</dbReference>
<feature type="region of interest" description="Disordered" evidence="1">
    <location>
        <begin position="329"/>
        <end position="426"/>
    </location>
</feature>
<evidence type="ECO:0000313" key="2">
    <source>
        <dbReference type="EMBL" id="NMO05286.1"/>
    </source>
</evidence>
<feature type="compositionally biased region" description="Basic and acidic residues" evidence="1">
    <location>
        <begin position="385"/>
        <end position="395"/>
    </location>
</feature>
<keyword evidence="2" id="KW-0378">Hydrolase</keyword>
<dbReference type="EMBL" id="JABBNB010000061">
    <property type="protein sequence ID" value="NMO05286.1"/>
    <property type="molecule type" value="Genomic_DNA"/>
</dbReference>
<evidence type="ECO:0000256" key="1">
    <source>
        <dbReference type="SAM" id="MobiDB-lite"/>
    </source>
</evidence>
<dbReference type="NCBIfam" id="TIGR01460">
    <property type="entry name" value="HAD-SF-IIA"/>
    <property type="match status" value="1"/>
</dbReference>
<reference evidence="2 3" key="1">
    <citation type="submission" date="2020-04" db="EMBL/GenBank/DDBJ databases">
        <title>Gordonia sp. nov. TBRC 11910.</title>
        <authorList>
            <person name="Suriyachadkun C."/>
        </authorList>
    </citation>
    <scope>NUCLEOTIDE SEQUENCE [LARGE SCALE GENOMIC DNA]</scope>
    <source>
        <strain evidence="2 3">TBRC 11910</strain>
    </source>
</reference>
<gene>
    <name evidence="2" type="ORF">HH308_29110</name>
</gene>
<evidence type="ECO:0000313" key="3">
    <source>
        <dbReference type="Proteomes" id="UP000550729"/>
    </source>
</evidence>
<dbReference type="InterPro" id="IPR023214">
    <property type="entry name" value="HAD_sf"/>
</dbReference>
<feature type="region of interest" description="Disordered" evidence="1">
    <location>
        <begin position="1"/>
        <end position="113"/>
    </location>
</feature>
<dbReference type="PANTHER" id="PTHR19288">
    <property type="entry name" value="4-NITROPHENYLPHOSPHATASE-RELATED"/>
    <property type="match status" value="1"/>
</dbReference>
<dbReference type="Gene3D" id="3.40.50.1000">
    <property type="entry name" value="HAD superfamily/HAD-like"/>
    <property type="match status" value="2"/>
</dbReference>
<dbReference type="Proteomes" id="UP000550729">
    <property type="component" value="Unassembled WGS sequence"/>
</dbReference>
<dbReference type="AlphaFoldDB" id="A0A848L3F8"/>
<proteinExistence type="predicted"/>
<dbReference type="Gene3D" id="1.25.40.10">
    <property type="entry name" value="Tetratricopeptide repeat domain"/>
    <property type="match status" value="1"/>
</dbReference>
<feature type="compositionally biased region" description="Basic and acidic residues" evidence="1">
    <location>
        <begin position="25"/>
        <end position="46"/>
    </location>
</feature>